<dbReference type="RefSeq" id="WP_278643926.1">
    <property type="nucleotide sequence ID" value="NZ_WNDV01000002.1"/>
</dbReference>
<evidence type="ECO:0000259" key="10">
    <source>
        <dbReference type="PROSITE" id="PS51384"/>
    </source>
</evidence>
<keyword evidence="4" id="KW-0001">2Fe-2S</keyword>
<dbReference type="Gene3D" id="2.40.30.10">
    <property type="entry name" value="Translation factors"/>
    <property type="match status" value="1"/>
</dbReference>
<dbReference type="Gene3D" id="3.10.20.30">
    <property type="match status" value="1"/>
</dbReference>
<keyword evidence="2" id="KW-0285">Flavoprotein</keyword>
<evidence type="ECO:0000256" key="6">
    <source>
        <dbReference type="ARBA" id="ARBA00023002"/>
    </source>
</evidence>
<keyword evidence="8" id="KW-0411">Iron-sulfur</keyword>
<dbReference type="GO" id="GO:0004497">
    <property type="term" value="F:monooxygenase activity"/>
    <property type="evidence" value="ECO:0007669"/>
    <property type="project" value="UniProtKB-KW"/>
</dbReference>
<dbReference type="InterPro" id="IPR017927">
    <property type="entry name" value="FAD-bd_FR_type"/>
</dbReference>
<protein>
    <submittedName>
        <fullName evidence="11">Carnitine monooxygenase reductase subunit</fullName>
    </submittedName>
</protein>
<dbReference type="InterPro" id="IPR050415">
    <property type="entry name" value="MRET"/>
</dbReference>
<evidence type="ECO:0000256" key="5">
    <source>
        <dbReference type="ARBA" id="ARBA00022723"/>
    </source>
</evidence>
<dbReference type="GO" id="GO:0051537">
    <property type="term" value="F:2 iron, 2 sulfur cluster binding"/>
    <property type="evidence" value="ECO:0007669"/>
    <property type="project" value="UniProtKB-KW"/>
</dbReference>
<dbReference type="PRINTS" id="PR00409">
    <property type="entry name" value="PHDIOXRDTASE"/>
</dbReference>
<comment type="caution">
    <text evidence="11">The sequence shown here is derived from an EMBL/GenBank/DDBJ whole genome shotgun (WGS) entry which is preliminary data.</text>
</comment>
<dbReference type="Pfam" id="PF22290">
    <property type="entry name" value="DmmA-like_N"/>
    <property type="match status" value="1"/>
</dbReference>
<dbReference type="AlphaFoldDB" id="A0A833V3L0"/>
<dbReference type="Gene3D" id="3.40.50.80">
    <property type="entry name" value="Nucleotide-binding domain of ferredoxin-NADP reductase (FNR) module"/>
    <property type="match status" value="1"/>
</dbReference>
<name>A0A833V3L0_BURL3</name>
<evidence type="ECO:0000256" key="4">
    <source>
        <dbReference type="ARBA" id="ARBA00022714"/>
    </source>
</evidence>
<keyword evidence="7" id="KW-0408">Iron</keyword>
<keyword evidence="3" id="KW-0288">FMN</keyword>
<dbReference type="InterPro" id="IPR039261">
    <property type="entry name" value="FNR_nucleotide-bd"/>
</dbReference>
<dbReference type="Proteomes" id="UP000467522">
    <property type="component" value="Unassembled WGS sequence"/>
</dbReference>
<keyword evidence="6" id="KW-0560">Oxidoreductase</keyword>
<keyword evidence="5" id="KW-0479">Metal-binding</keyword>
<dbReference type="SUPFAM" id="SSF63380">
    <property type="entry name" value="Riboflavin synthase domain-like"/>
    <property type="match status" value="1"/>
</dbReference>
<dbReference type="PANTHER" id="PTHR47354:SF1">
    <property type="entry name" value="CARNITINE MONOOXYGENASE REDUCTASE SUBUNIT"/>
    <property type="match status" value="1"/>
</dbReference>
<sequence>MPATFAVKVTRKWNETPDICVLELHAVREDQKLPAFEAGAHVEVHLRGLPSRQYSLCNTPGPTDCYQLGIFLEPESRGVSRAIHQTVEVGHTFDISPPKNHFPLAEGATHSLLLAGGIGVTPVLAMAEALASRSASFDFHYCTRSAERMAFQTRIGQSGWRRNVHLYFDDAPDDRRLDLNAVLSSPAAGTHLYVCGPSGFVTWVKQAATQSGWPDTHVHSESFTGVAVEVQDGDRAFDVEIAETGQIIHVGKDQTALNALAEAGIDIPSSCEAGNCGTCQTMVVSGAIDHRDQYLTAAERAANKSFMPCCSRAADDMIVIALE</sequence>
<evidence type="ECO:0000256" key="2">
    <source>
        <dbReference type="ARBA" id="ARBA00022630"/>
    </source>
</evidence>
<keyword evidence="11" id="KW-0503">Monooxygenase</keyword>
<reference evidence="12" key="1">
    <citation type="journal article" date="2020" name="MBio">
        <title>Horizontal gene transfer to a defensive symbiont with a reduced genome amongst a multipartite beetle microbiome.</title>
        <authorList>
            <person name="Waterworth S.C."/>
            <person name="Florez L.V."/>
            <person name="Rees E.R."/>
            <person name="Hertweck C."/>
            <person name="Kaltenpoth M."/>
            <person name="Kwan J.C."/>
        </authorList>
    </citation>
    <scope>NUCLEOTIDE SEQUENCE [LARGE SCALE GENOMIC DNA]</scope>
</reference>
<dbReference type="InterPro" id="IPR054582">
    <property type="entry name" value="DmmA-like_N"/>
</dbReference>
<accession>A0A833V3L0</accession>
<dbReference type="CDD" id="cd06185">
    <property type="entry name" value="PDR_like"/>
    <property type="match status" value="1"/>
</dbReference>
<comment type="cofactor">
    <cofactor evidence="1">
        <name>FMN</name>
        <dbReference type="ChEBI" id="CHEBI:58210"/>
    </cofactor>
</comment>
<dbReference type="PROSITE" id="PS00197">
    <property type="entry name" value="2FE2S_FER_1"/>
    <property type="match status" value="1"/>
</dbReference>
<organism evidence="11 12">
    <name type="scientific">Burkholderia lata (strain ATCC 17760 / DSM 23089 / LMG 22485 / NCIMB 9086 / R18194 / 383)</name>
    <dbReference type="NCBI Taxonomy" id="482957"/>
    <lineage>
        <taxon>Bacteria</taxon>
        <taxon>Pseudomonadati</taxon>
        <taxon>Pseudomonadota</taxon>
        <taxon>Betaproteobacteria</taxon>
        <taxon>Burkholderiales</taxon>
        <taxon>Burkholderiaceae</taxon>
        <taxon>Burkholderia</taxon>
        <taxon>Burkholderia cepacia complex</taxon>
    </lineage>
</organism>
<evidence type="ECO:0000256" key="3">
    <source>
        <dbReference type="ARBA" id="ARBA00022643"/>
    </source>
</evidence>
<dbReference type="SUPFAM" id="SSF54292">
    <property type="entry name" value="2Fe-2S ferredoxin-like"/>
    <property type="match status" value="1"/>
</dbReference>
<evidence type="ECO:0000313" key="11">
    <source>
        <dbReference type="EMBL" id="KAF1039987.1"/>
    </source>
</evidence>
<dbReference type="InterPro" id="IPR036010">
    <property type="entry name" value="2Fe-2S_ferredoxin-like_sf"/>
</dbReference>
<feature type="domain" description="FAD-binding FR-type" evidence="10">
    <location>
        <begin position="2"/>
        <end position="105"/>
    </location>
</feature>
<dbReference type="Pfam" id="PF00111">
    <property type="entry name" value="Fer2"/>
    <property type="match status" value="1"/>
</dbReference>
<gene>
    <name evidence="11" type="primary">yeaX_1</name>
    <name evidence="11" type="ORF">GAK33_00987</name>
</gene>
<dbReference type="InterPro" id="IPR001041">
    <property type="entry name" value="2Fe-2S_ferredoxin-type"/>
</dbReference>
<dbReference type="InterPro" id="IPR017938">
    <property type="entry name" value="Riboflavin_synthase-like_b-brl"/>
</dbReference>
<dbReference type="PANTHER" id="PTHR47354">
    <property type="entry name" value="NADH OXIDOREDUCTASE HCR"/>
    <property type="match status" value="1"/>
</dbReference>
<dbReference type="EMBL" id="WNDV01000002">
    <property type="protein sequence ID" value="KAF1039987.1"/>
    <property type="molecule type" value="Genomic_DNA"/>
</dbReference>
<dbReference type="GO" id="GO:0046872">
    <property type="term" value="F:metal ion binding"/>
    <property type="evidence" value="ECO:0007669"/>
    <property type="project" value="UniProtKB-KW"/>
</dbReference>
<proteinExistence type="predicted"/>
<dbReference type="InterPro" id="IPR006058">
    <property type="entry name" value="2Fe2S_fd_BS"/>
</dbReference>
<dbReference type="InterPro" id="IPR012675">
    <property type="entry name" value="Beta-grasp_dom_sf"/>
</dbReference>
<dbReference type="PROSITE" id="PS51085">
    <property type="entry name" value="2FE2S_FER_2"/>
    <property type="match status" value="1"/>
</dbReference>
<dbReference type="SUPFAM" id="SSF52343">
    <property type="entry name" value="Ferredoxin reductase-like, C-terminal NADP-linked domain"/>
    <property type="match status" value="1"/>
</dbReference>
<feature type="domain" description="2Fe-2S ferredoxin-type" evidence="9">
    <location>
        <begin position="237"/>
        <end position="323"/>
    </location>
</feature>
<evidence type="ECO:0000259" key="9">
    <source>
        <dbReference type="PROSITE" id="PS51085"/>
    </source>
</evidence>
<evidence type="ECO:0000256" key="8">
    <source>
        <dbReference type="ARBA" id="ARBA00023014"/>
    </source>
</evidence>
<evidence type="ECO:0000313" key="12">
    <source>
        <dbReference type="Proteomes" id="UP000467522"/>
    </source>
</evidence>
<evidence type="ECO:0000256" key="1">
    <source>
        <dbReference type="ARBA" id="ARBA00001917"/>
    </source>
</evidence>
<evidence type="ECO:0000256" key="7">
    <source>
        <dbReference type="ARBA" id="ARBA00023004"/>
    </source>
</evidence>
<dbReference type="CDD" id="cd00207">
    <property type="entry name" value="fer2"/>
    <property type="match status" value="1"/>
</dbReference>
<dbReference type="PROSITE" id="PS51384">
    <property type="entry name" value="FAD_FR"/>
    <property type="match status" value="1"/>
</dbReference>